<reference evidence="5 6" key="1">
    <citation type="journal article" date="2016" name="Int. J. Syst. Evol. Microbiol.">
        <title>Descriptions of Anaerotaenia torta gen. nov., sp. nov. and Anaerocolumna cellulosilytica gen. nov., sp. nov. isolated from a methanogenic reactor of cattle waste.</title>
        <authorList>
            <person name="Uek A."/>
            <person name="Ohtaki Y."/>
            <person name="Kaku N."/>
            <person name="Ueki K."/>
        </authorList>
    </citation>
    <scope>NUCLEOTIDE SEQUENCE [LARGE SCALE GENOMIC DNA]</scope>
    <source>
        <strain evidence="5 6">SN021</strain>
    </source>
</reference>
<protein>
    <submittedName>
        <fullName evidence="5">MerR family transcriptional regulator</fullName>
    </submittedName>
</protein>
<dbReference type="Pfam" id="PF07739">
    <property type="entry name" value="TipAS"/>
    <property type="match status" value="1"/>
</dbReference>
<dbReference type="InterPro" id="IPR036244">
    <property type="entry name" value="TipA-like_antibiotic-bd"/>
</dbReference>
<dbReference type="SUPFAM" id="SSF89082">
    <property type="entry name" value="Antibiotic binding domain of TipA-like multidrug resistance regulators"/>
    <property type="match status" value="1"/>
</dbReference>
<proteinExistence type="predicted"/>
<dbReference type="AlphaFoldDB" id="A0A6S6R3U4"/>
<evidence type="ECO:0000313" key="5">
    <source>
        <dbReference type="EMBL" id="BCJ93718.1"/>
    </source>
</evidence>
<dbReference type="InterPro" id="IPR009061">
    <property type="entry name" value="DNA-bd_dom_put_sf"/>
</dbReference>
<dbReference type="KEGG" id="acel:acsn021_12870"/>
<keyword evidence="6" id="KW-1185">Reference proteome</keyword>
<dbReference type="Pfam" id="PF13411">
    <property type="entry name" value="MerR_1"/>
    <property type="match status" value="1"/>
</dbReference>
<accession>A0A6S6R3U4</accession>
<dbReference type="PANTHER" id="PTHR30204">
    <property type="entry name" value="REDOX-CYCLING DRUG-SENSING TRANSCRIPTIONAL ACTIVATOR SOXR"/>
    <property type="match status" value="1"/>
</dbReference>
<dbReference type="SUPFAM" id="SSF46955">
    <property type="entry name" value="Putative DNA-binding domain"/>
    <property type="match status" value="1"/>
</dbReference>
<name>A0A6S6R3U4_9FIRM</name>
<dbReference type="InterPro" id="IPR000551">
    <property type="entry name" value="MerR-type_HTH_dom"/>
</dbReference>
<keyword evidence="4" id="KW-0804">Transcription</keyword>
<sequence length="254" mass="28976">MEYTVQKLARLAGVSPRTLRYYDELGLLKPARINSSGYRIYGKPEVNLLQQILFYRELGVSLDGIKDIITTPSFNSLAALKEHHKKLLAKKKQLELLIINVEKTIVSTEGRITMSDNEKFKGFKQNLIAENEAAYGVEIREKYGEEAINQSNQKLMNLTEEQYNQVKALEEDLFQTLSAAYETGNPAGALAQKAANLHKQWLCFFWEQYSPEAHAGLAQMYVADERFKAYYDKAQSGTTEFLKDAILNFTKTNR</sequence>
<dbReference type="Gene3D" id="1.10.490.50">
    <property type="entry name" value="Antibiotic binding domain of TipA-like multidrug resistance regulators"/>
    <property type="match status" value="1"/>
</dbReference>
<dbReference type="Gene3D" id="1.10.1660.10">
    <property type="match status" value="1"/>
</dbReference>
<dbReference type="SMART" id="SM00422">
    <property type="entry name" value="HTH_MERR"/>
    <property type="match status" value="1"/>
</dbReference>
<dbReference type="InterPro" id="IPR047057">
    <property type="entry name" value="MerR_fam"/>
</dbReference>
<keyword evidence="3" id="KW-0010">Activator</keyword>
<keyword evidence="2" id="KW-0238">DNA-binding</keyword>
<dbReference type="CDD" id="cd01106">
    <property type="entry name" value="HTH_TipAL-Mta"/>
    <property type="match status" value="1"/>
</dbReference>
<dbReference type="PROSITE" id="PS50937">
    <property type="entry name" value="HTH_MERR_2"/>
    <property type="match status" value="1"/>
</dbReference>
<evidence type="ECO:0000313" key="6">
    <source>
        <dbReference type="Proteomes" id="UP000515561"/>
    </source>
</evidence>
<dbReference type="Proteomes" id="UP000515561">
    <property type="component" value="Chromosome"/>
</dbReference>
<evidence type="ECO:0000256" key="4">
    <source>
        <dbReference type="ARBA" id="ARBA00023163"/>
    </source>
</evidence>
<evidence type="ECO:0000256" key="2">
    <source>
        <dbReference type="ARBA" id="ARBA00023125"/>
    </source>
</evidence>
<evidence type="ECO:0000256" key="1">
    <source>
        <dbReference type="ARBA" id="ARBA00023015"/>
    </source>
</evidence>
<evidence type="ECO:0000256" key="3">
    <source>
        <dbReference type="ARBA" id="ARBA00023159"/>
    </source>
</evidence>
<dbReference type="PANTHER" id="PTHR30204:SF90">
    <property type="entry name" value="HTH-TYPE TRANSCRIPTIONAL ACTIVATOR MTA"/>
    <property type="match status" value="1"/>
</dbReference>
<dbReference type="InterPro" id="IPR012925">
    <property type="entry name" value="TipAS_dom"/>
</dbReference>
<organism evidence="5 6">
    <name type="scientific">Anaerocolumna cellulosilytica</name>
    <dbReference type="NCBI Taxonomy" id="433286"/>
    <lineage>
        <taxon>Bacteria</taxon>
        <taxon>Bacillati</taxon>
        <taxon>Bacillota</taxon>
        <taxon>Clostridia</taxon>
        <taxon>Lachnospirales</taxon>
        <taxon>Lachnospiraceae</taxon>
        <taxon>Anaerocolumna</taxon>
    </lineage>
</organism>
<keyword evidence="1" id="KW-0805">Transcription regulation</keyword>
<dbReference type="GO" id="GO:0003677">
    <property type="term" value="F:DNA binding"/>
    <property type="evidence" value="ECO:0007669"/>
    <property type="project" value="UniProtKB-KW"/>
</dbReference>
<dbReference type="PRINTS" id="PR00040">
    <property type="entry name" value="HTHMERR"/>
</dbReference>
<dbReference type="RefSeq" id="WP_184092891.1">
    <property type="nucleotide sequence ID" value="NZ_AP023367.1"/>
</dbReference>
<gene>
    <name evidence="5" type="ORF">acsn021_12870</name>
</gene>
<dbReference type="EMBL" id="AP023367">
    <property type="protein sequence ID" value="BCJ93718.1"/>
    <property type="molecule type" value="Genomic_DNA"/>
</dbReference>
<dbReference type="GO" id="GO:0003700">
    <property type="term" value="F:DNA-binding transcription factor activity"/>
    <property type="evidence" value="ECO:0007669"/>
    <property type="project" value="InterPro"/>
</dbReference>